<keyword evidence="1" id="KW-0812">Transmembrane</keyword>
<dbReference type="AlphaFoldDB" id="A0A918PYB8"/>
<reference evidence="2" key="1">
    <citation type="journal article" date="2014" name="Int. J. Syst. Evol. Microbiol.">
        <title>Complete genome sequence of Corynebacterium casei LMG S-19264T (=DSM 44701T), isolated from a smear-ripened cheese.</title>
        <authorList>
            <consortium name="US DOE Joint Genome Institute (JGI-PGF)"/>
            <person name="Walter F."/>
            <person name="Albersmeier A."/>
            <person name="Kalinowski J."/>
            <person name="Ruckert C."/>
        </authorList>
    </citation>
    <scope>NUCLEOTIDE SEQUENCE</scope>
    <source>
        <strain evidence="2">KCTC 12368</strain>
    </source>
</reference>
<gene>
    <name evidence="2" type="ORF">GCM10007049_20030</name>
</gene>
<dbReference type="Proteomes" id="UP000619457">
    <property type="component" value="Unassembled WGS sequence"/>
</dbReference>
<proteinExistence type="predicted"/>
<accession>A0A918PYB8</accession>
<name>A0A918PYB8_9BACT</name>
<keyword evidence="1" id="KW-0472">Membrane</keyword>
<keyword evidence="3" id="KW-1185">Reference proteome</keyword>
<keyword evidence="1" id="KW-1133">Transmembrane helix</keyword>
<reference evidence="2" key="2">
    <citation type="submission" date="2020-09" db="EMBL/GenBank/DDBJ databases">
        <authorList>
            <person name="Sun Q."/>
            <person name="Kim S."/>
        </authorList>
    </citation>
    <scope>NUCLEOTIDE SEQUENCE</scope>
    <source>
        <strain evidence="2">KCTC 12368</strain>
    </source>
</reference>
<dbReference type="EMBL" id="BMWX01000003">
    <property type="protein sequence ID" value="GGZ27252.1"/>
    <property type="molecule type" value="Genomic_DNA"/>
</dbReference>
<comment type="caution">
    <text evidence="2">The sequence shown here is derived from an EMBL/GenBank/DDBJ whole genome shotgun (WGS) entry which is preliminary data.</text>
</comment>
<feature type="transmembrane region" description="Helical" evidence="1">
    <location>
        <begin position="41"/>
        <end position="59"/>
    </location>
</feature>
<evidence type="ECO:0000313" key="2">
    <source>
        <dbReference type="EMBL" id="GGZ27252.1"/>
    </source>
</evidence>
<evidence type="ECO:0000313" key="3">
    <source>
        <dbReference type="Proteomes" id="UP000619457"/>
    </source>
</evidence>
<evidence type="ECO:0000256" key="1">
    <source>
        <dbReference type="SAM" id="Phobius"/>
    </source>
</evidence>
<protein>
    <submittedName>
        <fullName evidence="2">Uncharacterized protein</fullName>
    </submittedName>
</protein>
<organism evidence="2 3">
    <name type="scientific">Echinicola pacifica</name>
    <dbReference type="NCBI Taxonomy" id="346377"/>
    <lineage>
        <taxon>Bacteria</taxon>
        <taxon>Pseudomonadati</taxon>
        <taxon>Bacteroidota</taxon>
        <taxon>Cytophagia</taxon>
        <taxon>Cytophagales</taxon>
        <taxon>Cyclobacteriaceae</taxon>
        <taxon>Echinicola</taxon>
    </lineage>
</organism>
<sequence length="60" mass="6669">MWKQGEIYRGETSGLDVQRIQFLIPDAHLGYQIIIRSANPIIASFLGAVVSLAFSQGFFP</sequence>